<dbReference type="EMBL" id="NHYE01005625">
    <property type="protein sequence ID" value="PPQ66655.1"/>
    <property type="molecule type" value="Genomic_DNA"/>
</dbReference>
<feature type="transmembrane region" description="Helical" evidence="2">
    <location>
        <begin position="20"/>
        <end position="37"/>
    </location>
</feature>
<accession>A0A409VK71</accession>
<dbReference type="OrthoDB" id="2941385at2759"/>
<sequence length="82" mass="8798">MAVFVDHTGYPPLMTPQGKRLAAFAAIGSAAIIWAFWNPVNSRPRAKDTAPHGHPKDALRTVSHPAKNADVKGSLPSAHGRY</sequence>
<evidence type="ECO:0000256" key="2">
    <source>
        <dbReference type="SAM" id="Phobius"/>
    </source>
</evidence>
<gene>
    <name evidence="3" type="ORF">CVT26_009408</name>
</gene>
<keyword evidence="2" id="KW-0472">Membrane</keyword>
<dbReference type="InParanoid" id="A0A409VK71"/>
<evidence type="ECO:0000256" key="1">
    <source>
        <dbReference type="SAM" id="MobiDB-lite"/>
    </source>
</evidence>
<name>A0A409VK71_9AGAR</name>
<organism evidence="3 4">
    <name type="scientific">Gymnopilus dilepis</name>
    <dbReference type="NCBI Taxonomy" id="231916"/>
    <lineage>
        <taxon>Eukaryota</taxon>
        <taxon>Fungi</taxon>
        <taxon>Dikarya</taxon>
        <taxon>Basidiomycota</taxon>
        <taxon>Agaricomycotina</taxon>
        <taxon>Agaricomycetes</taxon>
        <taxon>Agaricomycetidae</taxon>
        <taxon>Agaricales</taxon>
        <taxon>Agaricineae</taxon>
        <taxon>Hymenogastraceae</taxon>
        <taxon>Gymnopilus</taxon>
    </lineage>
</organism>
<feature type="compositionally biased region" description="Basic and acidic residues" evidence="1">
    <location>
        <begin position="45"/>
        <end position="59"/>
    </location>
</feature>
<keyword evidence="2" id="KW-0812">Transmembrane</keyword>
<dbReference type="AlphaFoldDB" id="A0A409VK71"/>
<keyword evidence="2" id="KW-1133">Transmembrane helix</keyword>
<proteinExistence type="predicted"/>
<protein>
    <submittedName>
        <fullName evidence="3">Uncharacterized protein</fullName>
    </submittedName>
</protein>
<evidence type="ECO:0000313" key="3">
    <source>
        <dbReference type="EMBL" id="PPQ66655.1"/>
    </source>
</evidence>
<evidence type="ECO:0000313" key="4">
    <source>
        <dbReference type="Proteomes" id="UP000284706"/>
    </source>
</evidence>
<feature type="region of interest" description="Disordered" evidence="1">
    <location>
        <begin position="44"/>
        <end position="82"/>
    </location>
</feature>
<comment type="caution">
    <text evidence="3">The sequence shown here is derived from an EMBL/GenBank/DDBJ whole genome shotgun (WGS) entry which is preliminary data.</text>
</comment>
<dbReference type="Proteomes" id="UP000284706">
    <property type="component" value="Unassembled WGS sequence"/>
</dbReference>
<reference evidence="3 4" key="1">
    <citation type="journal article" date="2018" name="Evol. Lett.">
        <title>Horizontal gene cluster transfer increased hallucinogenic mushroom diversity.</title>
        <authorList>
            <person name="Reynolds H.T."/>
            <person name="Vijayakumar V."/>
            <person name="Gluck-Thaler E."/>
            <person name="Korotkin H.B."/>
            <person name="Matheny P.B."/>
            <person name="Slot J.C."/>
        </authorList>
    </citation>
    <scope>NUCLEOTIDE SEQUENCE [LARGE SCALE GENOMIC DNA]</scope>
    <source>
        <strain evidence="3 4">SRW20</strain>
    </source>
</reference>
<keyword evidence="4" id="KW-1185">Reference proteome</keyword>